<dbReference type="Proteomes" id="UP000179219">
    <property type="component" value="Unassembled WGS sequence"/>
</dbReference>
<feature type="transmembrane region" description="Helical" evidence="1">
    <location>
        <begin position="156"/>
        <end position="174"/>
    </location>
</feature>
<evidence type="ECO:0008006" key="4">
    <source>
        <dbReference type="Google" id="ProtNLM"/>
    </source>
</evidence>
<gene>
    <name evidence="2" type="ORF">A2159_02795</name>
</gene>
<keyword evidence="1" id="KW-1133">Transmembrane helix</keyword>
<keyword evidence="1" id="KW-0472">Membrane</keyword>
<feature type="transmembrane region" description="Helical" evidence="1">
    <location>
        <begin position="110"/>
        <end position="129"/>
    </location>
</feature>
<comment type="caution">
    <text evidence="2">The sequence shown here is derived from an EMBL/GenBank/DDBJ whole genome shotgun (WGS) entry which is preliminary data.</text>
</comment>
<dbReference type="EMBL" id="MGFP01000034">
    <property type="protein sequence ID" value="OGM08977.1"/>
    <property type="molecule type" value="Genomic_DNA"/>
</dbReference>
<name>A0A1F7X1X9_9BACT</name>
<feature type="transmembrane region" description="Helical" evidence="1">
    <location>
        <begin position="134"/>
        <end position="150"/>
    </location>
</feature>
<evidence type="ECO:0000313" key="3">
    <source>
        <dbReference type="Proteomes" id="UP000179219"/>
    </source>
</evidence>
<reference evidence="2 3" key="1">
    <citation type="journal article" date="2016" name="Nat. Commun.">
        <title>Thousands of microbial genomes shed light on interconnected biogeochemical processes in an aquifer system.</title>
        <authorList>
            <person name="Anantharaman K."/>
            <person name="Brown C.T."/>
            <person name="Hug L.A."/>
            <person name="Sharon I."/>
            <person name="Castelle C.J."/>
            <person name="Probst A.J."/>
            <person name="Thomas B.C."/>
            <person name="Singh A."/>
            <person name="Wilkins M.J."/>
            <person name="Karaoz U."/>
            <person name="Brodie E.L."/>
            <person name="Williams K.H."/>
            <person name="Hubbard S.S."/>
            <person name="Banfield J.F."/>
        </authorList>
    </citation>
    <scope>NUCLEOTIDE SEQUENCE [LARGE SCALE GENOMIC DNA]</scope>
</reference>
<feature type="transmembrane region" description="Helical" evidence="1">
    <location>
        <begin position="20"/>
        <end position="48"/>
    </location>
</feature>
<organism evidence="2 3">
    <name type="scientific">Candidatus Woesebacteria bacterium RBG_13_34_9</name>
    <dbReference type="NCBI Taxonomy" id="1802477"/>
    <lineage>
        <taxon>Bacteria</taxon>
        <taxon>Candidatus Woeseibacteriota</taxon>
    </lineage>
</organism>
<keyword evidence="1" id="KW-0812">Transmembrane</keyword>
<evidence type="ECO:0000313" key="2">
    <source>
        <dbReference type="EMBL" id="OGM08977.1"/>
    </source>
</evidence>
<sequence length="326" mass="37674">MLLGFFFTCEYFEKKKLINLFLAGLFIGFSIFIKQAVILLAIALFIFIFLKNRKIYSALVFSIGTGIPLMLLLYWIFYHGIFDEFIYWTIIFNFEIYAKMADKLPTLNQWLRILVYIIPFVYLLSVLALKNIKIFILGLFCLSLLPMAFARFEFIHLQPAITFIILGIALVFSTKMGRMKNYLLTAFITFNLIWVPIFYKNHYGKFVFFFDQTTLAVADRIKSLTNLNDSIYVLGSQPILYPLSNRLPAGRVFTANLPWNMLVAEPLILKGLMADKPALVVRDSTATIDDTEVADFTANLNQFVNEYYYKIDEIGTNEILVPKNSK</sequence>
<accession>A0A1F7X1X9</accession>
<evidence type="ECO:0000256" key="1">
    <source>
        <dbReference type="SAM" id="Phobius"/>
    </source>
</evidence>
<protein>
    <recommendedName>
        <fullName evidence="4">Glycosyltransferase RgtA/B/C/D-like domain-containing protein</fullName>
    </recommendedName>
</protein>
<feature type="transmembrane region" description="Helical" evidence="1">
    <location>
        <begin position="55"/>
        <end position="77"/>
    </location>
</feature>
<dbReference type="AlphaFoldDB" id="A0A1F7X1X9"/>
<proteinExistence type="predicted"/>
<feature type="transmembrane region" description="Helical" evidence="1">
    <location>
        <begin position="181"/>
        <end position="199"/>
    </location>
</feature>